<dbReference type="GO" id="GO:0005524">
    <property type="term" value="F:ATP binding"/>
    <property type="evidence" value="ECO:0007669"/>
    <property type="project" value="UniProtKB-KW"/>
</dbReference>
<dbReference type="Gene3D" id="3.90.640.10">
    <property type="entry name" value="Actin, Chain A, domain 4"/>
    <property type="match status" value="1"/>
</dbReference>
<comment type="similarity">
    <text evidence="1">Belongs to the heat shock protein 70 family.</text>
</comment>
<comment type="caution">
    <text evidence="4">The sequence shown here is derived from an EMBL/GenBank/DDBJ whole genome shotgun (WGS) entry which is preliminary data.</text>
</comment>
<dbReference type="Pfam" id="PF00012">
    <property type="entry name" value="HSP70"/>
    <property type="match status" value="1"/>
</dbReference>
<gene>
    <name evidence="4" type="ORF">ACJMK2_030749</name>
</gene>
<accession>A0ABD3X072</accession>
<dbReference type="Gene3D" id="3.30.420.40">
    <property type="match status" value="2"/>
</dbReference>
<evidence type="ECO:0000256" key="1">
    <source>
        <dbReference type="ARBA" id="ARBA00007381"/>
    </source>
</evidence>
<keyword evidence="5" id="KW-1185">Reference proteome</keyword>
<dbReference type="PANTHER" id="PTHR14187">
    <property type="entry name" value="ALPHA KINASE/ELONGATION FACTOR 2 KINASE"/>
    <property type="match status" value="1"/>
</dbReference>
<organism evidence="4 5">
    <name type="scientific">Sinanodonta woodiana</name>
    <name type="common">Chinese pond mussel</name>
    <name type="synonym">Anodonta woodiana</name>
    <dbReference type="NCBI Taxonomy" id="1069815"/>
    <lineage>
        <taxon>Eukaryota</taxon>
        <taxon>Metazoa</taxon>
        <taxon>Spiralia</taxon>
        <taxon>Lophotrochozoa</taxon>
        <taxon>Mollusca</taxon>
        <taxon>Bivalvia</taxon>
        <taxon>Autobranchia</taxon>
        <taxon>Heteroconchia</taxon>
        <taxon>Palaeoheterodonta</taxon>
        <taxon>Unionida</taxon>
        <taxon>Unionoidea</taxon>
        <taxon>Unionidae</taxon>
        <taxon>Unioninae</taxon>
        <taxon>Sinanodonta</taxon>
    </lineage>
</organism>
<dbReference type="AlphaFoldDB" id="A0ABD3X072"/>
<proteinExistence type="inferred from homology"/>
<sequence length="430" mass="48184">MTDRYKIVNTLFNYIITVLQAGITSKDLRLALEPEAASIYCKELIVNHEENSQSSELSVLREGSKFMVVDMGGGTVDVTVRQVVEERKLKELNVATGGPWGGSKVNNNFMAFMCTLLSQEVWNKFCSDYMSEKLELEREFERKKRYIALDSDNRILIKLPSAVREVFKEITKKDLNNAVAIEGGYQGKVEMKRDKLKLDPKLFQSFFDDSLNSIVKHLKKLLKVIETDTFFLVGGFAESPLVCETIRKTFPGKRIVSHDDAGLCVLKGAVLYGHNPKIVTARVCKYTYGTEAMRYFINGYDPDEQKVTIDGQPFCKIFVKHAEMGQTVSIEDTSKCELEAVSATMTVMTIPVFVSTEKNPVYTSIPSCRLLGKVRVAMPDISGGINRKVIVNITFGESELMFEAINAKSGEKVSASYDLLGENDPENKNS</sequence>
<protein>
    <submittedName>
        <fullName evidence="4">Uncharacterized protein</fullName>
    </submittedName>
</protein>
<evidence type="ECO:0000256" key="3">
    <source>
        <dbReference type="ARBA" id="ARBA00022840"/>
    </source>
</evidence>
<evidence type="ECO:0000313" key="4">
    <source>
        <dbReference type="EMBL" id="KAL3878393.1"/>
    </source>
</evidence>
<dbReference type="Proteomes" id="UP001634394">
    <property type="component" value="Unassembled WGS sequence"/>
</dbReference>
<dbReference type="InterPro" id="IPR043129">
    <property type="entry name" value="ATPase_NBD"/>
</dbReference>
<name>A0ABD3X072_SINWO</name>
<dbReference type="InterPro" id="IPR013126">
    <property type="entry name" value="Hsp_70_fam"/>
</dbReference>
<keyword evidence="2" id="KW-0547">Nucleotide-binding</keyword>
<evidence type="ECO:0000256" key="2">
    <source>
        <dbReference type="ARBA" id="ARBA00022741"/>
    </source>
</evidence>
<keyword evidence="3" id="KW-0067">ATP-binding</keyword>
<evidence type="ECO:0000313" key="5">
    <source>
        <dbReference type="Proteomes" id="UP001634394"/>
    </source>
</evidence>
<dbReference type="EMBL" id="JBJQND010000004">
    <property type="protein sequence ID" value="KAL3878393.1"/>
    <property type="molecule type" value="Genomic_DNA"/>
</dbReference>
<reference evidence="4 5" key="1">
    <citation type="submission" date="2024-11" db="EMBL/GenBank/DDBJ databases">
        <title>Chromosome-level genome assembly of the freshwater bivalve Anodonta woodiana.</title>
        <authorList>
            <person name="Chen X."/>
        </authorList>
    </citation>
    <scope>NUCLEOTIDE SEQUENCE [LARGE SCALE GENOMIC DNA]</scope>
    <source>
        <strain evidence="4">MN2024</strain>
        <tissue evidence="4">Gills</tissue>
    </source>
</reference>
<dbReference type="SUPFAM" id="SSF53067">
    <property type="entry name" value="Actin-like ATPase domain"/>
    <property type="match status" value="1"/>
</dbReference>
<dbReference type="PANTHER" id="PTHR14187:SF5">
    <property type="entry name" value="HEAT SHOCK 70 KDA PROTEIN 12A"/>
    <property type="match status" value="1"/>
</dbReference>